<reference evidence="1 2" key="1">
    <citation type="submission" date="2020-09" db="EMBL/GenBank/DDBJ databases">
        <title>De no assembly of potato wild relative species, Solanum commersonii.</title>
        <authorList>
            <person name="Cho K."/>
        </authorList>
    </citation>
    <scope>NUCLEOTIDE SEQUENCE [LARGE SCALE GENOMIC DNA]</scope>
    <source>
        <strain evidence="1">LZ3.2</strain>
        <tissue evidence="1">Leaf</tissue>
    </source>
</reference>
<accession>A0A9J5ZHI9</accession>
<organism evidence="1 2">
    <name type="scientific">Solanum commersonii</name>
    <name type="common">Commerson's wild potato</name>
    <name type="synonym">Commerson's nightshade</name>
    <dbReference type="NCBI Taxonomy" id="4109"/>
    <lineage>
        <taxon>Eukaryota</taxon>
        <taxon>Viridiplantae</taxon>
        <taxon>Streptophyta</taxon>
        <taxon>Embryophyta</taxon>
        <taxon>Tracheophyta</taxon>
        <taxon>Spermatophyta</taxon>
        <taxon>Magnoliopsida</taxon>
        <taxon>eudicotyledons</taxon>
        <taxon>Gunneridae</taxon>
        <taxon>Pentapetalae</taxon>
        <taxon>asterids</taxon>
        <taxon>lamiids</taxon>
        <taxon>Solanales</taxon>
        <taxon>Solanaceae</taxon>
        <taxon>Solanoideae</taxon>
        <taxon>Solaneae</taxon>
        <taxon>Solanum</taxon>
    </lineage>
</organism>
<dbReference type="AlphaFoldDB" id="A0A9J5ZHI9"/>
<dbReference type="OrthoDB" id="1211221at2759"/>
<dbReference type="Proteomes" id="UP000824120">
    <property type="component" value="Chromosome 4"/>
</dbReference>
<protein>
    <submittedName>
        <fullName evidence="1">Uncharacterized protein</fullName>
    </submittedName>
</protein>
<sequence length="94" mass="11292">MYALTIDIEDEFLQRIKNFKTPQEARDTFTTIFTNKNDAILQSFENELLSIFQRNMKINQYFSKNEDNRCSLPKAIVQRDNYSHTRLVYKTNFI</sequence>
<keyword evidence="2" id="KW-1185">Reference proteome</keyword>
<comment type="caution">
    <text evidence="1">The sequence shown here is derived from an EMBL/GenBank/DDBJ whole genome shotgun (WGS) entry which is preliminary data.</text>
</comment>
<evidence type="ECO:0000313" key="2">
    <source>
        <dbReference type="Proteomes" id="UP000824120"/>
    </source>
</evidence>
<evidence type="ECO:0000313" key="1">
    <source>
        <dbReference type="EMBL" id="KAG5610270.1"/>
    </source>
</evidence>
<gene>
    <name evidence="1" type="ORF">H5410_021551</name>
</gene>
<name>A0A9J5ZHI9_SOLCO</name>
<dbReference type="EMBL" id="JACXVP010000004">
    <property type="protein sequence ID" value="KAG5610270.1"/>
    <property type="molecule type" value="Genomic_DNA"/>
</dbReference>
<proteinExistence type="predicted"/>